<sequence length="155" mass="16760">MNQGSSRKIALDGALRAAAATAVMSHDDCDSLARLKNLPASNRHRTRLHRPPGWIDLNASDDPADPLGTGPTADALRAVLDVADQVIMPIETEPLNSSTPTGGRWRTPVVRHDTLHSRARADGQVVTEYPVNRVALQAREDFYRFALELSIGGGC</sequence>
<keyword evidence="2" id="KW-1185">Reference proteome</keyword>
<proteinExistence type="predicted"/>
<dbReference type="Proteomes" id="UP001055337">
    <property type="component" value="Plasmid unnamed"/>
</dbReference>
<gene>
    <name evidence="1" type="ORF">MI149_29800</name>
</gene>
<geneLocation type="plasmid" evidence="1 2">
    <name>unnamed</name>
</geneLocation>
<accession>A0ABY3U028</accession>
<reference evidence="1" key="1">
    <citation type="submission" date="2022-08" db="EMBL/GenBank/DDBJ databases">
        <title>Whole genome sequencing of non-tuberculosis mycobacteria type-strains.</title>
        <authorList>
            <person name="Igarashi Y."/>
            <person name="Osugi A."/>
            <person name="Mitarai S."/>
        </authorList>
    </citation>
    <scope>NUCLEOTIDE SEQUENCE</scope>
    <source>
        <strain evidence="1">JCM 16369</strain>
    </source>
</reference>
<protein>
    <submittedName>
        <fullName evidence="1">Uncharacterized protein</fullName>
    </submittedName>
</protein>
<dbReference type="RefSeq" id="WP_240180696.1">
    <property type="nucleotide sequence ID" value="NZ_CP092363.2"/>
</dbReference>
<evidence type="ECO:0000313" key="2">
    <source>
        <dbReference type="Proteomes" id="UP001055337"/>
    </source>
</evidence>
<evidence type="ECO:0000313" key="1">
    <source>
        <dbReference type="EMBL" id="ULN44691.1"/>
    </source>
</evidence>
<dbReference type="EMBL" id="CP092363">
    <property type="protein sequence ID" value="ULN44691.1"/>
    <property type="molecule type" value="Genomic_DNA"/>
</dbReference>
<keyword evidence="1" id="KW-0614">Plasmid</keyword>
<name>A0ABY3U028_9MYCO</name>
<organism evidence="1 2">
    <name type="scientific">Mycolicibacterium crocinum</name>
    <dbReference type="NCBI Taxonomy" id="388459"/>
    <lineage>
        <taxon>Bacteria</taxon>
        <taxon>Bacillati</taxon>
        <taxon>Actinomycetota</taxon>
        <taxon>Actinomycetes</taxon>
        <taxon>Mycobacteriales</taxon>
        <taxon>Mycobacteriaceae</taxon>
        <taxon>Mycolicibacterium</taxon>
    </lineage>
</organism>